<protein>
    <submittedName>
        <fullName evidence="1">Uncharacterized protein</fullName>
    </submittedName>
</protein>
<dbReference type="PhylomeDB" id="A0A0G4HMJ4"/>
<dbReference type="VEuPathDB" id="CryptoDB:Cvel_7555"/>
<gene>
    <name evidence="1" type="ORF">Cvel_7555</name>
</gene>
<reference evidence="1" key="1">
    <citation type="submission" date="2014-11" db="EMBL/GenBank/DDBJ databases">
        <authorList>
            <person name="Otto D Thomas"/>
            <person name="Naeem Raeece"/>
        </authorList>
    </citation>
    <scope>NUCLEOTIDE SEQUENCE</scope>
</reference>
<dbReference type="EMBL" id="CDMZ01003209">
    <property type="protein sequence ID" value="CEM45522.1"/>
    <property type="molecule type" value="Genomic_DNA"/>
</dbReference>
<accession>A0A0G4HMJ4</accession>
<dbReference type="AlphaFoldDB" id="A0A0G4HMJ4"/>
<organism evidence="1">
    <name type="scientific">Chromera velia CCMP2878</name>
    <dbReference type="NCBI Taxonomy" id="1169474"/>
    <lineage>
        <taxon>Eukaryota</taxon>
        <taxon>Sar</taxon>
        <taxon>Alveolata</taxon>
        <taxon>Colpodellida</taxon>
        <taxon>Chromeraceae</taxon>
        <taxon>Chromera</taxon>
    </lineage>
</organism>
<name>A0A0G4HMJ4_9ALVE</name>
<proteinExistence type="predicted"/>
<sequence>MNLFLPASKVEKDSTCVLPKDSVIGGALTLALNGEGEFKTPIRFNREPPKNVTRIWAERVVRERDSISDNTDEKSEKKSRDVAEMAAVLVRFLEGCTEFLALQQGTLEAVGRALIAQKTGAPLPLHASDMVFSLLALAFERLACLRDRGGQTEARMSVIEVKLQSMGGKPPQTLAADLEVVFAGIRVWTDETASRNREP</sequence>
<evidence type="ECO:0000313" key="1">
    <source>
        <dbReference type="EMBL" id="CEM45522.1"/>
    </source>
</evidence>